<accession>A0A9X8R6E0</accession>
<reference evidence="1 2" key="1">
    <citation type="submission" date="2017-01" db="EMBL/GenBank/DDBJ databases">
        <authorList>
            <person name="Varghese N."/>
            <person name="Submissions S."/>
        </authorList>
    </citation>
    <scope>NUCLEOTIDE SEQUENCE [LARGE SCALE GENOMIC DNA]</scope>
    <source>
        <strain evidence="1 2">DSM 44280</strain>
    </source>
</reference>
<proteinExistence type="predicted"/>
<keyword evidence="2" id="KW-1185">Reference proteome</keyword>
<organism evidence="1 2">
    <name type="scientific">Corynebacterium afermentans</name>
    <dbReference type="NCBI Taxonomy" id="38286"/>
    <lineage>
        <taxon>Bacteria</taxon>
        <taxon>Bacillati</taxon>
        <taxon>Actinomycetota</taxon>
        <taxon>Actinomycetes</taxon>
        <taxon>Mycobacteriales</taxon>
        <taxon>Corynebacteriaceae</taxon>
        <taxon>Corynebacterium</taxon>
    </lineage>
</organism>
<dbReference type="EMBL" id="FTMH01000025">
    <property type="protein sequence ID" value="SIQ68907.1"/>
    <property type="molecule type" value="Genomic_DNA"/>
</dbReference>
<evidence type="ECO:0000313" key="1">
    <source>
        <dbReference type="EMBL" id="SIQ68907.1"/>
    </source>
</evidence>
<comment type="caution">
    <text evidence="1">The sequence shown here is derived from an EMBL/GenBank/DDBJ whole genome shotgun (WGS) entry which is preliminary data.</text>
</comment>
<gene>
    <name evidence="1" type="ORF">SAMN05421802_1252</name>
</gene>
<dbReference type="Proteomes" id="UP000185547">
    <property type="component" value="Unassembled WGS sequence"/>
</dbReference>
<dbReference type="AlphaFoldDB" id="A0A9X8R6E0"/>
<protein>
    <submittedName>
        <fullName evidence="1">Uncharacterized protein</fullName>
    </submittedName>
</protein>
<name>A0A9X8R6E0_9CORY</name>
<sequence>MEQHDEWIQQKRYMSLTSLTQTKEIIAANLVDDTPTDSKKIAA</sequence>
<evidence type="ECO:0000313" key="2">
    <source>
        <dbReference type="Proteomes" id="UP000185547"/>
    </source>
</evidence>